<accession>B6AP73</accession>
<dbReference type="PANTHER" id="PTHR33121">
    <property type="entry name" value="CYCLIC DI-GMP PHOSPHODIESTERASE PDEF"/>
    <property type="match status" value="1"/>
</dbReference>
<evidence type="ECO:0000313" key="2">
    <source>
        <dbReference type="EMBL" id="EDZ39058.1"/>
    </source>
</evidence>
<dbReference type="SUPFAM" id="SSF141868">
    <property type="entry name" value="EAL domain-like"/>
    <property type="match status" value="1"/>
</dbReference>
<organism evidence="2">
    <name type="scientific">Leptospirillum sp. Group II '5-way CG'</name>
    <dbReference type="NCBI Taxonomy" id="419541"/>
    <lineage>
        <taxon>Bacteria</taxon>
        <taxon>Pseudomonadati</taxon>
        <taxon>Nitrospirota</taxon>
        <taxon>Nitrospiria</taxon>
        <taxon>Nitrospirales</taxon>
        <taxon>Nitrospiraceae</taxon>
        <taxon>Leptospirillum</taxon>
    </lineage>
</organism>
<dbReference type="PROSITE" id="PS50883">
    <property type="entry name" value="EAL"/>
    <property type="match status" value="1"/>
</dbReference>
<protein>
    <submittedName>
        <fullName evidence="2">Putative diguanylate phosphodiesterase</fullName>
    </submittedName>
</protein>
<dbReference type="PANTHER" id="PTHR33121:SF70">
    <property type="entry name" value="SIGNALING PROTEIN YKOW"/>
    <property type="match status" value="1"/>
</dbReference>
<proteinExistence type="predicted"/>
<dbReference type="SMART" id="SM00052">
    <property type="entry name" value="EAL"/>
    <property type="match status" value="1"/>
</dbReference>
<dbReference type="InterPro" id="IPR035919">
    <property type="entry name" value="EAL_sf"/>
</dbReference>
<reference evidence="2" key="2">
    <citation type="journal article" date="2008" name="PLoS Biol.">
        <title>Population genomic analysis of strain variation in Leptospirillum group II bacteria involved in acid mine drainage formation.</title>
        <authorList>
            <person name="Simmons S.L."/>
            <person name="Dibartolo G."/>
            <person name="Denef V.J."/>
            <person name="Goltsman D.S."/>
            <person name="Thelen M.P."/>
            <person name="Banfield J.F."/>
        </authorList>
    </citation>
    <scope>NUCLEOTIDE SEQUENCE [LARGE SCALE GENOMIC DNA]</scope>
</reference>
<dbReference type="InterPro" id="IPR050706">
    <property type="entry name" value="Cyclic-di-GMP_PDE-like"/>
</dbReference>
<dbReference type="Pfam" id="PF00563">
    <property type="entry name" value="EAL"/>
    <property type="match status" value="1"/>
</dbReference>
<name>B6AP73_9BACT</name>
<evidence type="ECO:0000259" key="1">
    <source>
        <dbReference type="PROSITE" id="PS50883"/>
    </source>
</evidence>
<sequence>MPNTETRTTGREPLEIGFDEALRKNAFSLVYQPIVSIGEGRILGVEVLTRLTLHGEVVDPDVFVVRAEETGAIDSLTSWVIRRVGEDLDRVGLPPFWAIHVNVSPVQIMHSEGRFQLEQDIASFFRLHPRGLVLEVTENRFRIPKNAFGDLRKWMKDLAQTADIHWYLDDFGRGENFDALSLPIRGIKIDRDHSTHGSLLPLRTTESIARNFGFHCVAEGIETKEDLLRVRRAGITRFQGYLAWKPLPIEALRNLK</sequence>
<dbReference type="Gene3D" id="3.20.20.450">
    <property type="entry name" value="EAL domain"/>
    <property type="match status" value="1"/>
</dbReference>
<dbReference type="CDD" id="cd01948">
    <property type="entry name" value="EAL"/>
    <property type="match status" value="1"/>
</dbReference>
<dbReference type="AlphaFoldDB" id="B6AP73"/>
<gene>
    <name evidence="2" type="ORF">CGL2_07472001</name>
</gene>
<dbReference type="GO" id="GO:0071111">
    <property type="term" value="F:cyclic-guanylate-specific phosphodiesterase activity"/>
    <property type="evidence" value="ECO:0007669"/>
    <property type="project" value="InterPro"/>
</dbReference>
<reference evidence="2" key="1">
    <citation type="journal article" date="2004" name="Nature">
        <title>Community structure and metabolism through reconstruction of microbial genomes from the environment.</title>
        <authorList>
            <person name="Tyson G.W."/>
            <person name="Chapman J."/>
            <person name="Hugenholtz P."/>
            <person name="Allen E.E."/>
            <person name="Ram R.J."/>
            <person name="Richardson P.M."/>
            <person name="Solovyev V.V."/>
            <person name="Rubin E.M."/>
            <person name="Rokhsar D.S."/>
            <person name="Banfield J.F."/>
        </authorList>
    </citation>
    <scope>NUCLEOTIDE SEQUENCE [LARGE SCALE GENOMIC DNA]</scope>
</reference>
<dbReference type="InterPro" id="IPR001633">
    <property type="entry name" value="EAL_dom"/>
</dbReference>
<dbReference type="EMBL" id="DS995260">
    <property type="protein sequence ID" value="EDZ39058.1"/>
    <property type="molecule type" value="Genomic_DNA"/>
</dbReference>
<feature type="domain" description="EAL" evidence="1">
    <location>
        <begin position="11"/>
        <end position="256"/>
    </location>
</feature>